<gene>
    <name evidence="2" type="ORF">H7849_21215</name>
</gene>
<reference evidence="2 3" key="1">
    <citation type="submission" date="2020-08" db="EMBL/GenBank/DDBJ databases">
        <title>Edaphobacter telluris sp. nov. and Acidobacterium dinghuensis sp. nov., two acidobacteria isolated from forest soil.</title>
        <authorList>
            <person name="Fu J."/>
            <person name="Qiu L."/>
        </authorList>
    </citation>
    <scope>NUCLEOTIDE SEQUENCE [LARGE SCALE GENOMIC DNA]</scope>
    <source>
        <strain evidence="2">4Y35</strain>
    </source>
</reference>
<proteinExistence type="predicted"/>
<dbReference type="SUPFAM" id="SSF55729">
    <property type="entry name" value="Acyl-CoA N-acyltransferases (Nat)"/>
    <property type="match status" value="1"/>
</dbReference>
<dbReference type="RefSeq" id="WP_186742313.1">
    <property type="nucleotide sequence ID" value="NZ_CP060394.1"/>
</dbReference>
<organism evidence="2 3">
    <name type="scientific">Alloacidobacterium dinghuense</name>
    <dbReference type="NCBI Taxonomy" id="2763107"/>
    <lineage>
        <taxon>Bacteria</taxon>
        <taxon>Pseudomonadati</taxon>
        <taxon>Acidobacteriota</taxon>
        <taxon>Terriglobia</taxon>
        <taxon>Terriglobales</taxon>
        <taxon>Acidobacteriaceae</taxon>
        <taxon>Alloacidobacterium</taxon>
    </lineage>
</organism>
<evidence type="ECO:0000313" key="2">
    <source>
        <dbReference type="EMBL" id="QNI31565.1"/>
    </source>
</evidence>
<keyword evidence="2" id="KW-0808">Transferase</keyword>
<dbReference type="PROSITE" id="PS51186">
    <property type="entry name" value="GNAT"/>
    <property type="match status" value="1"/>
</dbReference>
<protein>
    <submittedName>
        <fullName evidence="2">GNAT family N-acetyltransferase</fullName>
    </submittedName>
</protein>
<feature type="domain" description="N-acetyltransferase" evidence="1">
    <location>
        <begin position="102"/>
        <end position="230"/>
    </location>
</feature>
<dbReference type="KEGG" id="adin:H7849_21215"/>
<dbReference type="Pfam" id="PF08445">
    <property type="entry name" value="FR47"/>
    <property type="match status" value="1"/>
</dbReference>
<accession>A0A7G8BG95</accession>
<dbReference type="GO" id="GO:0016747">
    <property type="term" value="F:acyltransferase activity, transferring groups other than amino-acyl groups"/>
    <property type="evidence" value="ECO:0007669"/>
    <property type="project" value="InterPro"/>
</dbReference>
<dbReference type="InterPro" id="IPR016181">
    <property type="entry name" value="Acyl_CoA_acyltransferase"/>
</dbReference>
<dbReference type="Gene3D" id="3.40.630.30">
    <property type="match status" value="1"/>
</dbReference>
<keyword evidence="3" id="KW-1185">Reference proteome</keyword>
<dbReference type="EMBL" id="CP060394">
    <property type="protein sequence ID" value="QNI31565.1"/>
    <property type="molecule type" value="Genomic_DNA"/>
</dbReference>
<dbReference type="InterPro" id="IPR013653">
    <property type="entry name" value="GCN5-like_dom"/>
</dbReference>
<sequence length="230" mass="25433">MSNDASVLDNPIWHALSTAHAHFAEGDDLAKRYRTDIGPLSGMRDTSPEAYHSLARLLGPDDIAVLFLTDLPTPPDSLRLIRCFPMYQMICLSPPQIPDRDLTIKKLTTADVPEMIELAEATEPGPFRQRTIELGGYRGIPVDGCLASMTGQRCGLNDFTEVSAVCTWPEFRGRGYAKALVATVANGVFEQNKTPFLGVREDNTGAVRVYEKVGFKIRRSLHVTVLKRSQ</sequence>
<dbReference type="Proteomes" id="UP000515312">
    <property type="component" value="Chromosome"/>
</dbReference>
<name>A0A7G8BG95_9BACT</name>
<evidence type="ECO:0000259" key="1">
    <source>
        <dbReference type="PROSITE" id="PS51186"/>
    </source>
</evidence>
<evidence type="ECO:0000313" key="3">
    <source>
        <dbReference type="Proteomes" id="UP000515312"/>
    </source>
</evidence>
<dbReference type="AlphaFoldDB" id="A0A7G8BG95"/>
<dbReference type="CDD" id="cd04301">
    <property type="entry name" value="NAT_SF"/>
    <property type="match status" value="1"/>
</dbReference>
<dbReference type="InterPro" id="IPR000182">
    <property type="entry name" value="GNAT_dom"/>
</dbReference>